<comment type="caution">
    <text evidence="1">The sequence shown here is derived from an EMBL/GenBank/DDBJ whole genome shotgun (WGS) entry which is preliminary data.</text>
</comment>
<accession>A0AAD3NPU9</accession>
<dbReference type="Proteomes" id="UP001234787">
    <property type="component" value="Unassembled WGS sequence"/>
</dbReference>
<evidence type="ECO:0000313" key="1">
    <source>
        <dbReference type="EMBL" id="GLJ56460.1"/>
    </source>
</evidence>
<proteinExistence type="predicted"/>
<protein>
    <submittedName>
        <fullName evidence="1">Uncharacterized protein</fullName>
    </submittedName>
</protein>
<keyword evidence="2" id="KW-1185">Reference proteome</keyword>
<gene>
    <name evidence="1" type="ORF">SUGI_1225090</name>
</gene>
<reference evidence="1" key="1">
    <citation type="submission" date="2022-12" db="EMBL/GenBank/DDBJ databases">
        <title>Chromosome-Level Genome Assembly of Japanese Cedar (Cryptomeriajaponica D. Don).</title>
        <authorList>
            <person name="Fujino T."/>
            <person name="Yamaguchi K."/>
            <person name="Yokoyama T."/>
            <person name="Hamanaka T."/>
            <person name="Harazono Y."/>
            <person name="Kamada H."/>
            <person name="Kobayashi W."/>
            <person name="Ujino-Ihara T."/>
            <person name="Uchiyama K."/>
            <person name="Matsumoto A."/>
            <person name="Izuno A."/>
            <person name="Tsumura Y."/>
            <person name="Toyoda A."/>
            <person name="Shigenobu S."/>
            <person name="Moriguchi Y."/>
            <person name="Ueno S."/>
            <person name="Kasahara M."/>
        </authorList>
    </citation>
    <scope>NUCLEOTIDE SEQUENCE</scope>
</reference>
<dbReference type="EMBL" id="BSEH01000022">
    <property type="protein sequence ID" value="GLJ56460.1"/>
    <property type="molecule type" value="Genomic_DNA"/>
</dbReference>
<name>A0AAD3NPU9_CRYJA</name>
<sequence length="125" mass="13364">MLVGIRTRTTTELSWRCSCFLVNCLLRLCFNCFHVRDQPLKRLDLLPLLDLLLLPKDAPALTQLIIVRRLLAPVLFTTDAPATGFALGAFATCSVAGGAFESATGSATIEGYGTEESTGSKAGSN</sequence>
<evidence type="ECO:0000313" key="2">
    <source>
        <dbReference type="Proteomes" id="UP001234787"/>
    </source>
</evidence>
<dbReference type="AlphaFoldDB" id="A0AAD3NPU9"/>
<organism evidence="1 2">
    <name type="scientific">Cryptomeria japonica</name>
    <name type="common">Japanese cedar</name>
    <name type="synonym">Cupressus japonica</name>
    <dbReference type="NCBI Taxonomy" id="3369"/>
    <lineage>
        <taxon>Eukaryota</taxon>
        <taxon>Viridiplantae</taxon>
        <taxon>Streptophyta</taxon>
        <taxon>Embryophyta</taxon>
        <taxon>Tracheophyta</taxon>
        <taxon>Spermatophyta</taxon>
        <taxon>Pinopsida</taxon>
        <taxon>Pinidae</taxon>
        <taxon>Conifers II</taxon>
        <taxon>Cupressales</taxon>
        <taxon>Cupressaceae</taxon>
        <taxon>Cryptomeria</taxon>
    </lineage>
</organism>